<dbReference type="AlphaFoldDB" id="A0A6A5RNZ0"/>
<name>A0A6A5RNZ0_9PLEO</name>
<evidence type="ECO:0000313" key="2">
    <source>
        <dbReference type="Proteomes" id="UP000800082"/>
    </source>
</evidence>
<protein>
    <submittedName>
        <fullName evidence="1">Uncharacterized protein</fullName>
    </submittedName>
</protein>
<keyword evidence="2" id="KW-1185">Reference proteome</keyword>
<organism evidence="1 2">
    <name type="scientific">Didymella exigua CBS 183.55</name>
    <dbReference type="NCBI Taxonomy" id="1150837"/>
    <lineage>
        <taxon>Eukaryota</taxon>
        <taxon>Fungi</taxon>
        <taxon>Dikarya</taxon>
        <taxon>Ascomycota</taxon>
        <taxon>Pezizomycotina</taxon>
        <taxon>Dothideomycetes</taxon>
        <taxon>Pleosporomycetidae</taxon>
        <taxon>Pleosporales</taxon>
        <taxon>Pleosporineae</taxon>
        <taxon>Didymellaceae</taxon>
        <taxon>Didymella</taxon>
    </lineage>
</organism>
<dbReference type="Proteomes" id="UP000800082">
    <property type="component" value="Unassembled WGS sequence"/>
</dbReference>
<evidence type="ECO:0000313" key="1">
    <source>
        <dbReference type="EMBL" id="KAF1928006.1"/>
    </source>
</evidence>
<dbReference type="RefSeq" id="XP_033448258.1">
    <property type="nucleotide sequence ID" value="XM_033587725.1"/>
</dbReference>
<accession>A0A6A5RNZ0</accession>
<dbReference type="GeneID" id="54345371"/>
<gene>
    <name evidence="1" type="ORF">M421DRAFT_166230</name>
</gene>
<reference evidence="1" key="1">
    <citation type="journal article" date="2020" name="Stud. Mycol.">
        <title>101 Dothideomycetes genomes: a test case for predicting lifestyles and emergence of pathogens.</title>
        <authorList>
            <person name="Haridas S."/>
            <person name="Albert R."/>
            <person name="Binder M."/>
            <person name="Bloem J."/>
            <person name="Labutti K."/>
            <person name="Salamov A."/>
            <person name="Andreopoulos B."/>
            <person name="Baker S."/>
            <person name="Barry K."/>
            <person name="Bills G."/>
            <person name="Bluhm B."/>
            <person name="Cannon C."/>
            <person name="Castanera R."/>
            <person name="Culley D."/>
            <person name="Daum C."/>
            <person name="Ezra D."/>
            <person name="Gonzalez J."/>
            <person name="Henrissat B."/>
            <person name="Kuo A."/>
            <person name="Liang C."/>
            <person name="Lipzen A."/>
            <person name="Lutzoni F."/>
            <person name="Magnuson J."/>
            <person name="Mondo S."/>
            <person name="Nolan M."/>
            <person name="Ohm R."/>
            <person name="Pangilinan J."/>
            <person name="Park H.-J."/>
            <person name="Ramirez L."/>
            <person name="Alfaro M."/>
            <person name="Sun H."/>
            <person name="Tritt A."/>
            <person name="Yoshinaga Y."/>
            <person name="Zwiers L.-H."/>
            <person name="Turgeon B."/>
            <person name="Goodwin S."/>
            <person name="Spatafora J."/>
            <person name="Crous P."/>
            <person name="Grigoriev I."/>
        </authorList>
    </citation>
    <scope>NUCLEOTIDE SEQUENCE</scope>
    <source>
        <strain evidence="1">CBS 183.55</strain>
    </source>
</reference>
<dbReference type="EMBL" id="ML978970">
    <property type="protein sequence ID" value="KAF1928006.1"/>
    <property type="molecule type" value="Genomic_DNA"/>
</dbReference>
<proteinExistence type="predicted"/>
<sequence>MVFSRVGFCLQLTCQSITSHCSSCVTLQRSRTIRACLWNCQRWASNAVNSRLWWGIHRPSSAAANRAVDRRVCVKTHKLQSHSRNSRVRRCPSFSNSRATSAIVRLPPSSASSRLVQCFKTTTSSWSLRIFLRLV</sequence>